<name>A0ABS4U4V6_9PSEU</name>
<organism evidence="2 3">
    <name type="scientific">Kibdelosporangium banguiense</name>
    <dbReference type="NCBI Taxonomy" id="1365924"/>
    <lineage>
        <taxon>Bacteria</taxon>
        <taxon>Bacillati</taxon>
        <taxon>Actinomycetota</taxon>
        <taxon>Actinomycetes</taxon>
        <taxon>Pseudonocardiales</taxon>
        <taxon>Pseudonocardiaceae</taxon>
        <taxon>Kibdelosporangium</taxon>
    </lineage>
</organism>
<dbReference type="EMBL" id="JAGINW010000001">
    <property type="protein sequence ID" value="MBP2331239.1"/>
    <property type="molecule type" value="Genomic_DNA"/>
</dbReference>
<accession>A0ABS4U4V6</accession>
<reference evidence="2 3" key="1">
    <citation type="submission" date="2021-03" db="EMBL/GenBank/DDBJ databases">
        <title>Sequencing the genomes of 1000 actinobacteria strains.</title>
        <authorList>
            <person name="Klenk H.-P."/>
        </authorList>
    </citation>
    <scope>NUCLEOTIDE SEQUENCE [LARGE SCALE GENOMIC DNA]</scope>
    <source>
        <strain evidence="2 3">DSM 46670</strain>
    </source>
</reference>
<proteinExistence type="predicted"/>
<comment type="caution">
    <text evidence="2">The sequence shown here is derived from an EMBL/GenBank/DDBJ whole genome shotgun (WGS) entry which is preliminary data.</text>
</comment>
<dbReference type="Proteomes" id="UP001519332">
    <property type="component" value="Unassembled WGS sequence"/>
</dbReference>
<evidence type="ECO:0000313" key="2">
    <source>
        <dbReference type="EMBL" id="MBP2331239.1"/>
    </source>
</evidence>
<dbReference type="RefSeq" id="WP_209647856.1">
    <property type="nucleotide sequence ID" value="NZ_JAGINW010000001.1"/>
</dbReference>
<protein>
    <submittedName>
        <fullName evidence="2">Uncharacterized protein</fullName>
    </submittedName>
</protein>
<gene>
    <name evidence="2" type="ORF">JOF56_011624</name>
</gene>
<feature type="region of interest" description="Disordered" evidence="1">
    <location>
        <begin position="1"/>
        <end position="33"/>
    </location>
</feature>
<keyword evidence="3" id="KW-1185">Reference proteome</keyword>
<sequence length="55" mass="6000">MSHAAEMRAALHAGRAAAENRQPPDNPYARGATARERVLARMWRVGYSAGNPIPK</sequence>
<feature type="compositionally biased region" description="Low complexity" evidence="1">
    <location>
        <begin position="1"/>
        <end position="19"/>
    </location>
</feature>
<evidence type="ECO:0000256" key="1">
    <source>
        <dbReference type="SAM" id="MobiDB-lite"/>
    </source>
</evidence>
<evidence type="ECO:0000313" key="3">
    <source>
        <dbReference type="Proteomes" id="UP001519332"/>
    </source>
</evidence>